<feature type="domain" description="DUF4371" evidence="2">
    <location>
        <begin position="14"/>
        <end position="129"/>
    </location>
</feature>
<evidence type="ECO:0000313" key="3">
    <source>
        <dbReference type="EMBL" id="KAK6121516.1"/>
    </source>
</evidence>
<keyword evidence="4" id="KW-1185">Reference proteome</keyword>
<dbReference type="InterPro" id="IPR025398">
    <property type="entry name" value="DUF4371"/>
</dbReference>
<reference evidence="3 4" key="1">
    <citation type="journal article" date="2021" name="Comput. Struct. Biotechnol. J.">
        <title>De novo genome assembly of the potent medicinal plant Rehmannia glutinosa using nanopore technology.</title>
        <authorList>
            <person name="Ma L."/>
            <person name="Dong C."/>
            <person name="Song C."/>
            <person name="Wang X."/>
            <person name="Zheng X."/>
            <person name="Niu Y."/>
            <person name="Chen S."/>
            <person name="Feng W."/>
        </authorList>
    </citation>
    <scope>NUCLEOTIDE SEQUENCE [LARGE SCALE GENOMIC DNA]</scope>
    <source>
        <strain evidence="3">DH-2019</strain>
    </source>
</reference>
<organism evidence="3 4">
    <name type="scientific">Rehmannia glutinosa</name>
    <name type="common">Chinese foxglove</name>
    <dbReference type="NCBI Taxonomy" id="99300"/>
    <lineage>
        <taxon>Eukaryota</taxon>
        <taxon>Viridiplantae</taxon>
        <taxon>Streptophyta</taxon>
        <taxon>Embryophyta</taxon>
        <taxon>Tracheophyta</taxon>
        <taxon>Spermatophyta</taxon>
        <taxon>Magnoliopsida</taxon>
        <taxon>eudicotyledons</taxon>
        <taxon>Gunneridae</taxon>
        <taxon>Pentapetalae</taxon>
        <taxon>asterids</taxon>
        <taxon>lamiids</taxon>
        <taxon>Lamiales</taxon>
        <taxon>Orobanchaceae</taxon>
        <taxon>Rehmannieae</taxon>
        <taxon>Rehmannia</taxon>
    </lineage>
</organism>
<dbReference type="PANTHER" id="PTHR45749">
    <property type="match status" value="1"/>
</dbReference>
<dbReference type="Pfam" id="PF14291">
    <property type="entry name" value="DUF4371"/>
    <property type="match status" value="1"/>
</dbReference>
<gene>
    <name evidence="3" type="ORF">DH2020_044746</name>
</gene>
<dbReference type="PANTHER" id="PTHR45749:SF35">
    <property type="entry name" value="AC-LIKE TRANSPOSASE-RELATED"/>
    <property type="match status" value="1"/>
</dbReference>
<name>A0ABR0UGV2_REHGL</name>
<evidence type="ECO:0000259" key="1">
    <source>
        <dbReference type="Pfam" id="PF05699"/>
    </source>
</evidence>
<feature type="domain" description="HAT C-terminal dimerisation" evidence="1">
    <location>
        <begin position="442"/>
        <end position="515"/>
    </location>
</feature>
<dbReference type="Proteomes" id="UP001318860">
    <property type="component" value="Unassembled WGS sequence"/>
</dbReference>
<dbReference type="InterPro" id="IPR008906">
    <property type="entry name" value="HATC_C_dom"/>
</dbReference>
<sequence>MKEHLESKVHHHYLSHKIQNELIHMLVFEIKNFILTKIKEAKFFLVILDCTPDVSNQEQMTLVIRCVDVSTSPIKVEEYFLGFLNVDDTSGQGLFEELQNMLNSFGLDIDNVRGQGYDNGANMKGKHQGVQKKLLDINPKALYTPCGCHCLNLTLCDIANSCGKAKDFFGVIQRIYTLFSHSTKRWKILVDHVTLKGLTLKPLSTTRWESRIESVKAIVLQAQQVREALLELAERDTDSKISSEAKSLATFELGNFEFLIGMVIWYNILSKVNLISKSLQSEDMLIDIAMIKVKGLIASFEEYRETGFGEAISTAKEIASSMEIDPIFPERRQIYRKRQFDEISREPSQIRRVSPEEDFRVHYFLYIVDQTIGSLKKRFEQYEEYEDLFGFLFTYDRLNSLIDGDLKARCKNLERKLQKKEISDLDGDDLYQELKIIQHMLPRETKTTSAILNFLQRMNCFPNAFIAYKILLTIPVTVASAERSFSRLKLLKSCLRSTMTQTRLNALSLISIESEFLEKLDYERLIDDFAEKNARRSIFHS</sequence>
<evidence type="ECO:0008006" key="5">
    <source>
        <dbReference type="Google" id="ProtNLM"/>
    </source>
</evidence>
<protein>
    <recommendedName>
        <fullName evidence="5">Zinc finger MYM-type protein 1</fullName>
    </recommendedName>
</protein>
<dbReference type="EMBL" id="JABTTQ020002896">
    <property type="protein sequence ID" value="KAK6121516.1"/>
    <property type="molecule type" value="Genomic_DNA"/>
</dbReference>
<evidence type="ECO:0000313" key="4">
    <source>
        <dbReference type="Proteomes" id="UP001318860"/>
    </source>
</evidence>
<accession>A0ABR0UGV2</accession>
<dbReference type="SUPFAM" id="SSF53098">
    <property type="entry name" value="Ribonuclease H-like"/>
    <property type="match status" value="1"/>
</dbReference>
<dbReference type="Pfam" id="PF05699">
    <property type="entry name" value="Dimer_Tnp_hAT"/>
    <property type="match status" value="1"/>
</dbReference>
<comment type="caution">
    <text evidence="3">The sequence shown here is derived from an EMBL/GenBank/DDBJ whole genome shotgun (WGS) entry which is preliminary data.</text>
</comment>
<dbReference type="InterPro" id="IPR012337">
    <property type="entry name" value="RNaseH-like_sf"/>
</dbReference>
<proteinExistence type="predicted"/>
<evidence type="ECO:0000259" key="2">
    <source>
        <dbReference type="Pfam" id="PF14291"/>
    </source>
</evidence>